<dbReference type="Gene3D" id="2.160.20.10">
    <property type="entry name" value="Single-stranded right-handed beta-helix, Pectin lyase-like"/>
    <property type="match status" value="2"/>
</dbReference>
<sequence length="701" mass="78328">MKSFFLYLSWLWLGLAASAFSQQLYVAPTGSDQNPGTAERPLATLQGARDKARQLRRASAPARPIEVVVRAGTYWMAEPLRLTTEDSGTEASPLVFRGEGSEAPVFYGGMSIGTFEKISDSLWKADVPEVRRYGWRFEQLYVNGQRATRAQTEGFFQPRRVTETVLDSARIYRADLAVQRIALPPESTRWLAGLSPAELHDVVITFYHNWDNTRKYIAGFSAADTALYVVGEGMKPWNKINAKSLFVFENLKAALDAPGEWYLERSGTLYYRPRPGERPDQMTALAPLNEKFVIIAGDEKTGKRVQHLRFENLSFQVASYQMPATGVDPTQAAAPIEAAIQLDFADHVSFVNCEVAHTGGSGIWFRRACANGRVERCYLHDLGASGVKIGETTLRPKADEISHHIAVDNNIVRSGGHVFPCAVALIIFHGHDNELTHNEVADFRYSGVSVGWIWGYKHSPSKRNRVAYNHIHHLGWGVLSDMGGVYTLGPSEGTVVNNNVIHHVYSFDYGGWGLYTDEGSTGVVMENNLVYQCKNSGFHQHYGKENLIRNNIFANNLRAQLQATRVEEHQSFAFTNNIVYYGSGTLLLNKWYQINLASDQNLYWDTRPGAQVLFNKQTLAEWQAAGKDKNSVVADPGFANPAAFDFTIKNPKVLRKINFKPFDYQQAGVYGSDAWKKKAAFDPALATAFDRIVQQRESSGK</sequence>
<feature type="chain" id="PRO_5032961048" evidence="1">
    <location>
        <begin position="22"/>
        <end position="701"/>
    </location>
</feature>
<reference evidence="3 4" key="1">
    <citation type="submission" date="2020-08" db="EMBL/GenBank/DDBJ databases">
        <title>Genomic Encyclopedia of Type Strains, Phase IV (KMG-IV): sequencing the most valuable type-strain genomes for metagenomic binning, comparative biology and taxonomic classification.</title>
        <authorList>
            <person name="Goeker M."/>
        </authorList>
    </citation>
    <scope>NUCLEOTIDE SEQUENCE [LARGE SCALE GENOMIC DNA]</scope>
    <source>
        <strain evidence="3 4">DSM 105074</strain>
    </source>
</reference>
<evidence type="ECO:0000313" key="3">
    <source>
        <dbReference type="EMBL" id="MBB5284038.1"/>
    </source>
</evidence>
<dbReference type="InterPro" id="IPR039448">
    <property type="entry name" value="Beta_helix"/>
</dbReference>
<dbReference type="SMART" id="SM00710">
    <property type="entry name" value="PbH1"/>
    <property type="match status" value="7"/>
</dbReference>
<keyword evidence="4" id="KW-1185">Reference proteome</keyword>
<gene>
    <name evidence="3" type="ORF">HNQ92_002181</name>
</gene>
<dbReference type="Pfam" id="PF13229">
    <property type="entry name" value="Beta_helix"/>
    <property type="match status" value="1"/>
</dbReference>
<dbReference type="RefSeq" id="WP_184174011.1">
    <property type="nucleotide sequence ID" value="NZ_JACHGF010000003.1"/>
</dbReference>
<comment type="caution">
    <text evidence="3">The sequence shown here is derived from an EMBL/GenBank/DDBJ whole genome shotgun (WGS) entry which is preliminary data.</text>
</comment>
<dbReference type="AlphaFoldDB" id="A0A840TVA8"/>
<dbReference type="InterPro" id="IPR012334">
    <property type="entry name" value="Pectin_lyas_fold"/>
</dbReference>
<evidence type="ECO:0000313" key="4">
    <source>
        <dbReference type="Proteomes" id="UP000557307"/>
    </source>
</evidence>
<proteinExistence type="predicted"/>
<accession>A0A840TVA8</accession>
<organism evidence="3 4">
    <name type="scientific">Rhabdobacter roseus</name>
    <dbReference type="NCBI Taxonomy" id="1655419"/>
    <lineage>
        <taxon>Bacteria</taxon>
        <taxon>Pseudomonadati</taxon>
        <taxon>Bacteroidota</taxon>
        <taxon>Cytophagia</taxon>
        <taxon>Cytophagales</taxon>
        <taxon>Cytophagaceae</taxon>
        <taxon>Rhabdobacter</taxon>
    </lineage>
</organism>
<dbReference type="InterPro" id="IPR006626">
    <property type="entry name" value="PbH1"/>
</dbReference>
<keyword evidence="1" id="KW-0732">Signal</keyword>
<dbReference type="Proteomes" id="UP000557307">
    <property type="component" value="Unassembled WGS sequence"/>
</dbReference>
<protein>
    <submittedName>
        <fullName evidence="3">Parallel beta-helix repeat protein</fullName>
    </submittedName>
</protein>
<dbReference type="EMBL" id="JACHGF010000003">
    <property type="protein sequence ID" value="MBB5284038.1"/>
    <property type="molecule type" value="Genomic_DNA"/>
</dbReference>
<dbReference type="SUPFAM" id="SSF51126">
    <property type="entry name" value="Pectin lyase-like"/>
    <property type="match status" value="1"/>
</dbReference>
<feature type="signal peptide" evidence="1">
    <location>
        <begin position="1"/>
        <end position="21"/>
    </location>
</feature>
<dbReference type="PANTHER" id="PTHR36453:SF1">
    <property type="entry name" value="RIGHT HANDED BETA HELIX DOMAIN-CONTAINING PROTEIN"/>
    <property type="match status" value="1"/>
</dbReference>
<evidence type="ECO:0000256" key="1">
    <source>
        <dbReference type="SAM" id="SignalP"/>
    </source>
</evidence>
<evidence type="ECO:0000259" key="2">
    <source>
        <dbReference type="Pfam" id="PF13229"/>
    </source>
</evidence>
<dbReference type="InterPro" id="IPR011050">
    <property type="entry name" value="Pectin_lyase_fold/virulence"/>
</dbReference>
<dbReference type="PANTHER" id="PTHR36453">
    <property type="entry name" value="SECRETED PROTEIN-RELATED"/>
    <property type="match status" value="1"/>
</dbReference>
<feature type="domain" description="Right handed beta helix" evidence="2">
    <location>
        <begin position="405"/>
        <end position="557"/>
    </location>
</feature>
<name>A0A840TVA8_9BACT</name>